<dbReference type="InterPro" id="IPR001841">
    <property type="entry name" value="Znf_RING"/>
</dbReference>
<evidence type="ECO:0000256" key="1">
    <source>
        <dbReference type="ARBA" id="ARBA00022723"/>
    </source>
</evidence>
<dbReference type="PROSITE" id="PS00518">
    <property type="entry name" value="ZF_RING_1"/>
    <property type="match status" value="1"/>
</dbReference>
<dbReference type="EMBL" id="RRYP01006469">
    <property type="protein sequence ID" value="TNV81181.1"/>
    <property type="molecule type" value="Genomic_DNA"/>
</dbReference>
<keyword evidence="3" id="KW-0862">Zinc</keyword>
<keyword evidence="7" id="KW-1185">Reference proteome</keyword>
<dbReference type="SUPFAM" id="SSF57850">
    <property type="entry name" value="RING/U-box"/>
    <property type="match status" value="1"/>
</dbReference>
<dbReference type="PANTHER" id="PTHR22765:SF411">
    <property type="entry name" value="OS02G0248440 PROTEIN"/>
    <property type="match status" value="1"/>
</dbReference>
<reference evidence="6" key="1">
    <citation type="submission" date="2019-06" db="EMBL/GenBank/DDBJ databases">
        <authorList>
            <person name="Zheng W."/>
        </authorList>
    </citation>
    <scope>NUCLEOTIDE SEQUENCE</scope>
    <source>
        <strain evidence="6">QDHG01</strain>
    </source>
</reference>
<dbReference type="GO" id="GO:0008270">
    <property type="term" value="F:zinc ion binding"/>
    <property type="evidence" value="ECO:0007669"/>
    <property type="project" value="UniProtKB-KW"/>
</dbReference>
<accession>A0A8J8NT13</accession>
<name>A0A8J8NT13_HALGN</name>
<dbReference type="PANTHER" id="PTHR22765">
    <property type="entry name" value="RING FINGER AND PROTEASE ASSOCIATED DOMAIN-CONTAINING"/>
    <property type="match status" value="1"/>
</dbReference>
<keyword evidence="1" id="KW-0479">Metal-binding</keyword>
<evidence type="ECO:0000256" key="2">
    <source>
        <dbReference type="ARBA" id="ARBA00022771"/>
    </source>
</evidence>
<gene>
    <name evidence="6" type="ORF">FGO68_gene9302</name>
</gene>
<evidence type="ECO:0000256" key="4">
    <source>
        <dbReference type="PROSITE-ProRule" id="PRU00175"/>
    </source>
</evidence>
<dbReference type="GO" id="GO:0061630">
    <property type="term" value="F:ubiquitin protein ligase activity"/>
    <property type="evidence" value="ECO:0007669"/>
    <property type="project" value="TreeGrafter"/>
</dbReference>
<proteinExistence type="predicted"/>
<feature type="domain" description="RING-type" evidence="5">
    <location>
        <begin position="35"/>
        <end position="73"/>
    </location>
</feature>
<dbReference type="InterPro" id="IPR017907">
    <property type="entry name" value="Znf_RING_CS"/>
</dbReference>
<evidence type="ECO:0000313" key="7">
    <source>
        <dbReference type="Proteomes" id="UP000785679"/>
    </source>
</evidence>
<dbReference type="SMART" id="SM00184">
    <property type="entry name" value="RING"/>
    <property type="match status" value="1"/>
</dbReference>
<dbReference type="OrthoDB" id="9984778at2759"/>
<comment type="caution">
    <text evidence="6">The sequence shown here is derived from an EMBL/GenBank/DDBJ whole genome shotgun (WGS) entry which is preliminary data.</text>
</comment>
<dbReference type="PROSITE" id="PS50089">
    <property type="entry name" value="ZF_RING_2"/>
    <property type="match status" value="1"/>
</dbReference>
<dbReference type="AlphaFoldDB" id="A0A8J8NT13"/>
<evidence type="ECO:0000256" key="3">
    <source>
        <dbReference type="ARBA" id="ARBA00022833"/>
    </source>
</evidence>
<keyword evidence="2 4" id="KW-0863">Zinc-finger</keyword>
<dbReference type="Proteomes" id="UP000785679">
    <property type="component" value="Unassembled WGS sequence"/>
</dbReference>
<organism evidence="6 7">
    <name type="scientific">Halteria grandinella</name>
    <dbReference type="NCBI Taxonomy" id="5974"/>
    <lineage>
        <taxon>Eukaryota</taxon>
        <taxon>Sar</taxon>
        <taxon>Alveolata</taxon>
        <taxon>Ciliophora</taxon>
        <taxon>Intramacronucleata</taxon>
        <taxon>Spirotrichea</taxon>
        <taxon>Stichotrichia</taxon>
        <taxon>Sporadotrichida</taxon>
        <taxon>Halteriidae</taxon>
        <taxon>Halteria</taxon>
    </lineage>
</organism>
<evidence type="ECO:0000259" key="5">
    <source>
        <dbReference type="PROSITE" id="PS50089"/>
    </source>
</evidence>
<protein>
    <recommendedName>
        <fullName evidence="5">RING-type domain-containing protein</fullName>
    </recommendedName>
</protein>
<evidence type="ECO:0000313" key="6">
    <source>
        <dbReference type="EMBL" id="TNV81181.1"/>
    </source>
</evidence>
<dbReference type="InterPro" id="IPR013083">
    <property type="entry name" value="Znf_RING/FYVE/PHD"/>
</dbReference>
<dbReference type="Pfam" id="PF13639">
    <property type="entry name" value="zf-RING_2"/>
    <property type="match status" value="1"/>
</dbReference>
<dbReference type="InterPro" id="IPR051826">
    <property type="entry name" value="E3_ubiquitin-ligase_domain"/>
</dbReference>
<sequence>MNCIASVEWEPVSKQAVLSISGGLEDNEEFQATICSICLSDVQDGEVLACKHEFCKGCIKMWKARKASCPVCRSGDE</sequence>
<dbReference type="Gene3D" id="3.30.40.10">
    <property type="entry name" value="Zinc/RING finger domain, C3HC4 (zinc finger)"/>
    <property type="match status" value="1"/>
</dbReference>
<dbReference type="GO" id="GO:0006511">
    <property type="term" value="P:ubiquitin-dependent protein catabolic process"/>
    <property type="evidence" value="ECO:0007669"/>
    <property type="project" value="TreeGrafter"/>
</dbReference>